<proteinExistence type="predicted"/>
<name>A0A0P7WCS6_9RHOB</name>
<accession>A0A0P7WCS6</accession>
<keyword evidence="4" id="KW-1185">Reference proteome</keyword>
<protein>
    <submittedName>
        <fullName evidence="2">Family 2 glycosyl transferase</fullName>
    </submittedName>
    <submittedName>
        <fullName evidence="1">Glycosyl transferase family 2</fullName>
    </submittedName>
</protein>
<sequence length="336" mass="39125">MGLKTQLKLRARRQVKLMRALRKSLELRARVKRTDRIRQGDILCFTTLRNEFVRLPYFLEYYRNMGVAHFLMVDNGSEDGSAEYLETQRDVSLWTTQGSYKASSFGVDWLNHLQWRYGADHWCLVADVDEFLLYPYADTRPLHALTDWLDSQGRKSFSAMLLDMYPKGPIAAQPYRAGQNPFEIARWFDAANYSLRKNPLMGNLWIQGGVRQRLFMSDSPEQAPALNKVPLVRWSRKYAYVSSSHMALPRGLNRVYDESGGEQASGVLLHAKFLDTIMDKANEELQRGEHYAESREYRAYDLTLRDGQNLWCEHSTEYINWRQLEILGLMSKGDWA</sequence>
<dbReference type="STRING" id="1666912.Ga0058931_2257"/>
<keyword evidence="2" id="KW-0808">Transferase</keyword>
<evidence type="ECO:0000313" key="3">
    <source>
        <dbReference type="Proteomes" id="UP000050413"/>
    </source>
</evidence>
<dbReference type="PATRIC" id="fig|1666912.4.peg.1584"/>
<dbReference type="EMBL" id="LJSG01000013">
    <property type="protein sequence ID" value="KPP91949.1"/>
    <property type="molecule type" value="Genomic_DNA"/>
</dbReference>
<dbReference type="GO" id="GO:0016740">
    <property type="term" value="F:transferase activity"/>
    <property type="evidence" value="ECO:0007669"/>
    <property type="project" value="UniProtKB-KW"/>
</dbReference>
<evidence type="ECO:0000313" key="2">
    <source>
        <dbReference type="EMBL" id="KPP91949.1"/>
    </source>
</evidence>
<dbReference type="RefSeq" id="WP_072246411.1">
    <property type="nucleotide sequence ID" value="NZ_FBYC01000004.1"/>
</dbReference>
<evidence type="ECO:0000313" key="1">
    <source>
        <dbReference type="EMBL" id="CUX82241.1"/>
    </source>
</evidence>
<dbReference type="Pfam" id="PF13704">
    <property type="entry name" value="Glyco_tranf_2_4"/>
    <property type="match status" value="1"/>
</dbReference>
<dbReference type="AlphaFoldDB" id="A0A0P7WCS6"/>
<evidence type="ECO:0000313" key="4">
    <source>
        <dbReference type="Proteomes" id="UP000182045"/>
    </source>
</evidence>
<organism evidence="2 3">
    <name type="scientific">Roseibaca calidilacus</name>
    <dbReference type="NCBI Taxonomy" id="1666912"/>
    <lineage>
        <taxon>Bacteria</taxon>
        <taxon>Pseudomonadati</taxon>
        <taxon>Pseudomonadota</taxon>
        <taxon>Alphaproteobacteria</taxon>
        <taxon>Rhodobacterales</taxon>
        <taxon>Paracoccaceae</taxon>
        <taxon>Roseinatronobacter</taxon>
    </lineage>
</organism>
<reference evidence="2 3" key="1">
    <citation type="submission" date="2015-09" db="EMBL/GenBank/DDBJ databases">
        <title>Identification and resolution of microdiversity through metagenomic sequencing of parallel consortia.</title>
        <authorList>
            <person name="Nelson W.C."/>
            <person name="Romine M.F."/>
            <person name="Lindemann S.R."/>
        </authorList>
    </citation>
    <scope>NUCLEOTIDE SEQUENCE [LARGE SCALE GENOMIC DNA]</scope>
    <source>
        <strain evidence="2">HL-91</strain>
    </source>
</reference>
<dbReference type="EMBL" id="FBYC01000004">
    <property type="protein sequence ID" value="CUX82241.1"/>
    <property type="molecule type" value="Genomic_DNA"/>
</dbReference>
<gene>
    <name evidence="1" type="ORF">Ga0058931_2257</name>
    <name evidence="2" type="ORF">HLUCCA05_02165</name>
</gene>
<reference evidence="1 4" key="2">
    <citation type="submission" date="2016-01" db="EMBL/GenBank/DDBJ databases">
        <authorList>
            <person name="Varghese N."/>
        </authorList>
    </citation>
    <scope>NUCLEOTIDE SEQUENCE [LARGE SCALE GENOMIC DNA]</scope>
    <source>
        <strain evidence="1 4">HL-91</strain>
    </source>
</reference>
<comment type="caution">
    <text evidence="2">The sequence shown here is derived from an EMBL/GenBank/DDBJ whole genome shotgun (WGS) entry which is preliminary data.</text>
</comment>
<dbReference type="Proteomes" id="UP000050413">
    <property type="component" value="Unassembled WGS sequence"/>
</dbReference>
<dbReference type="Proteomes" id="UP000182045">
    <property type="component" value="Unassembled WGS sequence"/>
</dbReference>